<evidence type="ECO:0000313" key="3">
    <source>
        <dbReference type="EMBL" id="POY40929.1"/>
    </source>
</evidence>
<dbReference type="Pfam" id="PF19089">
    <property type="entry name" value="DUF5777"/>
    <property type="match status" value="1"/>
</dbReference>
<dbReference type="OrthoDB" id="1117410at2"/>
<organism evidence="3 4">
    <name type="scientific">Flavobacterium alvei</name>
    <dbReference type="NCBI Taxonomy" id="2080416"/>
    <lineage>
        <taxon>Bacteria</taxon>
        <taxon>Pseudomonadati</taxon>
        <taxon>Bacteroidota</taxon>
        <taxon>Flavobacteriia</taxon>
        <taxon>Flavobacteriales</taxon>
        <taxon>Flavobacteriaceae</taxon>
        <taxon>Flavobacterium</taxon>
    </lineage>
</organism>
<dbReference type="Proteomes" id="UP000237310">
    <property type="component" value="Unassembled WGS sequence"/>
</dbReference>
<evidence type="ECO:0000259" key="2">
    <source>
        <dbReference type="Pfam" id="PF19089"/>
    </source>
</evidence>
<feature type="domain" description="DUF5777" evidence="2">
    <location>
        <begin position="42"/>
        <end position="286"/>
    </location>
</feature>
<dbReference type="SUPFAM" id="SSF56935">
    <property type="entry name" value="Porins"/>
    <property type="match status" value="1"/>
</dbReference>
<comment type="caution">
    <text evidence="3">The sequence shown here is derived from an EMBL/GenBank/DDBJ whole genome shotgun (WGS) entry which is preliminary data.</text>
</comment>
<feature type="signal peptide" evidence="1">
    <location>
        <begin position="1"/>
        <end position="19"/>
    </location>
</feature>
<dbReference type="AlphaFoldDB" id="A0A2S5AF54"/>
<evidence type="ECO:0000313" key="4">
    <source>
        <dbReference type="Proteomes" id="UP000237310"/>
    </source>
</evidence>
<protein>
    <recommendedName>
        <fullName evidence="2">DUF5777 domain-containing protein</fullName>
    </recommendedName>
</protein>
<keyword evidence="1" id="KW-0732">Signal</keyword>
<dbReference type="EMBL" id="PQVG01000002">
    <property type="protein sequence ID" value="POY40929.1"/>
    <property type="molecule type" value="Genomic_DNA"/>
</dbReference>
<keyword evidence="4" id="KW-1185">Reference proteome</keyword>
<dbReference type="InterPro" id="IPR045916">
    <property type="entry name" value="DUF5777"/>
</dbReference>
<dbReference type="RefSeq" id="WP_103805115.1">
    <property type="nucleotide sequence ID" value="NZ_PQVG01000002.1"/>
</dbReference>
<sequence length="286" mass="32135">MKKFFSFVLVLFTIGYASAQDDLLNQLNAEKTDVKDKEKTAFKGLQICNIQSTKMTAKGEWYMVISHRFGNLTEGLDNFFGLDNALTKIGGIYGVTDWLSLGASRHTYNKIYEVTAKYKLADQITNGFPVTIVGYNTMDINTALSTDLYPNLQFNNRLAYSTQLLASRKFSEGLSFEIGGVYVHKNLYDDAQELKDQYLVAAGGRCKLSKRLSVNLDYAYKINQLENAPLFQNPLTLGLDIETGGHVFQMVFSNSQPMNDVAVFTNATGKWNGGSLYFGFNMYRVF</sequence>
<proteinExistence type="predicted"/>
<evidence type="ECO:0000256" key="1">
    <source>
        <dbReference type="SAM" id="SignalP"/>
    </source>
</evidence>
<accession>A0A2S5AF54</accession>
<feature type="chain" id="PRO_5015435147" description="DUF5777 domain-containing protein" evidence="1">
    <location>
        <begin position="20"/>
        <end position="286"/>
    </location>
</feature>
<gene>
    <name evidence="3" type="ORF">C3L50_03625</name>
</gene>
<reference evidence="3 4" key="1">
    <citation type="submission" date="2018-01" db="EMBL/GenBank/DDBJ databases">
        <authorList>
            <person name="Gaut B.S."/>
            <person name="Morton B.R."/>
            <person name="Clegg M.T."/>
            <person name="Duvall M.R."/>
        </authorList>
    </citation>
    <scope>NUCLEOTIDE SEQUENCE [LARGE SCALE GENOMIC DNA]</scope>
    <source>
        <strain evidence="3 4">HR-AY</strain>
    </source>
</reference>
<name>A0A2S5AF54_9FLAO</name>